<reference evidence="3 4" key="1">
    <citation type="journal article" date="2013" name="Stand. Genomic Sci.">
        <title>Genome sequence of the reddish-pigmented Rubellimicrobium thermophilum type strain (DSM 16684(T)), a member of the Roseobacter clade.</title>
        <authorList>
            <person name="Fiebig A."/>
            <person name="Riedel T."/>
            <person name="Gronow S."/>
            <person name="Petersen J."/>
            <person name="Klenk H.P."/>
            <person name="Goker M."/>
        </authorList>
    </citation>
    <scope>NUCLEOTIDE SEQUENCE [LARGE SCALE GENOMIC DNA]</scope>
    <source>
        <strain evidence="3 4">DSM 16684</strain>
    </source>
</reference>
<feature type="signal peptide" evidence="2">
    <location>
        <begin position="1"/>
        <end position="15"/>
    </location>
</feature>
<dbReference type="AlphaFoldDB" id="S9QS09"/>
<dbReference type="PROSITE" id="PS51257">
    <property type="entry name" value="PROKAR_LIPOPROTEIN"/>
    <property type="match status" value="1"/>
</dbReference>
<feature type="region of interest" description="Disordered" evidence="1">
    <location>
        <begin position="21"/>
        <end position="53"/>
    </location>
</feature>
<evidence type="ECO:0000256" key="1">
    <source>
        <dbReference type="SAM" id="MobiDB-lite"/>
    </source>
</evidence>
<dbReference type="HOGENOM" id="CLU_2425087_0_0_5"/>
<proteinExistence type="predicted"/>
<name>S9QS09_9RHOB</name>
<comment type="caution">
    <text evidence="3">The sequence shown here is derived from an EMBL/GenBank/DDBJ whole genome shotgun (WGS) entry which is preliminary data.</text>
</comment>
<keyword evidence="4" id="KW-1185">Reference proteome</keyword>
<evidence type="ECO:0000313" key="3">
    <source>
        <dbReference type="EMBL" id="EPX84161.1"/>
    </source>
</evidence>
<evidence type="ECO:0000313" key="4">
    <source>
        <dbReference type="Proteomes" id="UP000015346"/>
    </source>
</evidence>
<evidence type="ECO:0000256" key="2">
    <source>
        <dbReference type="SAM" id="SignalP"/>
    </source>
</evidence>
<dbReference type="STRING" id="1123069.ruthe_02371"/>
<dbReference type="Proteomes" id="UP000015346">
    <property type="component" value="Unassembled WGS sequence"/>
</dbReference>
<organism evidence="3 4">
    <name type="scientific">Rubellimicrobium thermophilum DSM 16684</name>
    <dbReference type="NCBI Taxonomy" id="1123069"/>
    <lineage>
        <taxon>Bacteria</taxon>
        <taxon>Pseudomonadati</taxon>
        <taxon>Pseudomonadota</taxon>
        <taxon>Alphaproteobacteria</taxon>
        <taxon>Rhodobacterales</taxon>
        <taxon>Roseobacteraceae</taxon>
        <taxon>Rubellimicrobium</taxon>
    </lineage>
</organism>
<gene>
    <name evidence="3" type="ORF">ruthe_02371</name>
</gene>
<evidence type="ECO:0008006" key="5">
    <source>
        <dbReference type="Google" id="ProtNLM"/>
    </source>
</evidence>
<protein>
    <recommendedName>
        <fullName evidence="5">Lipoprotein</fullName>
    </recommendedName>
</protein>
<dbReference type="EMBL" id="AOLV01000028">
    <property type="protein sequence ID" value="EPX84161.1"/>
    <property type="molecule type" value="Genomic_DNA"/>
</dbReference>
<feature type="chain" id="PRO_5012497639" description="Lipoprotein" evidence="2">
    <location>
        <begin position="16"/>
        <end position="91"/>
    </location>
</feature>
<accession>S9QS09</accession>
<dbReference type="RefSeq" id="WP_021098453.1">
    <property type="nucleotide sequence ID" value="NZ_KE557322.1"/>
</dbReference>
<sequence length="91" mass="9241">MTRFLSPLAALIALAACSSTPVGRPPAFTSPAPSPETQAMLAPTPREPAPPPAQLARAASAASLWAVGGKALCWGMTGPCPGRPADRGHFH</sequence>
<keyword evidence="2" id="KW-0732">Signal</keyword>